<feature type="transmembrane region" description="Helical" evidence="1">
    <location>
        <begin position="12"/>
        <end position="31"/>
    </location>
</feature>
<feature type="transmembrane region" description="Helical" evidence="1">
    <location>
        <begin position="210"/>
        <end position="226"/>
    </location>
</feature>
<feature type="transmembrane region" description="Helical" evidence="1">
    <location>
        <begin position="269"/>
        <end position="286"/>
    </location>
</feature>
<feature type="transmembrane region" description="Helical" evidence="1">
    <location>
        <begin position="175"/>
        <end position="198"/>
    </location>
</feature>
<feature type="transmembrane region" description="Helical" evidence="1">
    <location>
        <begin position="143"/>
        <end position="163"/>
    </location>
</feature>
<feature type="domain" description="EamA" evidence="2">
    <location>
        <begin position="15"/>
        <end position="137"/>
    </location>
</feature>
<keyword evidence="1" id="KW-1133">Transmembrane helix</keyword>
<keyword evidence="1" id="KW-0472">Membrane</keyword>
<feature type="transmembrane region" description="Helical" evidence="1">
    <location>
        <begin position="93"/>
        <end position="112"/>
    </location>
</feature>
<feature type="transmembrane region" description="Helical" evidence="1">
    <location>
        <begin position="238"/>
        <end position="257"/>
    </location>
</feature>
<feature type="transmembrane region" description="Helical" evidence="1">
    <location>
        <begin position="37"/>
        <end position="54"/>
    </location>
</feature>
<evidence type="ECO:0000256" key="1">
    <source>
        <dbReference type="SAM" id="Phobius"/>
    </source>
</evidence>
<dbReference type="AlphaFoldDB" id="A0A1I3QST0"/>
<dbReference type="Proteomes" id="UP000243887">
    <property type="component" value="Unassembled WGS sequence"/>
</dbReference>
<dbReference type="Pfam" id="PF00892">
    <property type="entry name" value="EamA"/>
    <property type="match status" value="2"/>
</dbReference>
<evidence type="ECO:0000313" key="4">
    <source>
        <dbReference type="Proteomes" id="UP000243887"/>
    </source>
</evidence>
<dbReference type="InterPro" id="IPR037185">
    <property type="entry name" value="EmrE-like"/>
</dbReference>
<feature type="domain" description="EamA" evidence="2">
    <location>
        <begin position="146"/>
        <end position="282"/>
    </location>
</feature>
<accession>A0A1I3QST0</accession>
<reference evidence="4" key="1">
    <citation type="submission" date="2016-10" db="EMBL/GenBank/DDBJ databases">
        <authorList>
            <person name="Varghese N."/>
            <person name="Submissions S."/>
        </authorList>
    </citation>
    <scope>NUCLEOTIDE SEQUENCE [LARGE SCALE GENOMIC DNA]</scope>
    <source>
        <strain evidence="4">DSM 26542</strain>
    </source>
</reference>
<dbReference type="PANTHER" id="PTHR22911:SF79">
    <property type="entry name" value="MOBA-LIKE NTP TRANSFERASE DOMAIN-CONTAINING PROTEIN"/>
    <property type="match status" value="1"/>
</dbReference>
<dbReference type="STRING" id="1150112.SAMN04487893_10696"/>
<feature type="transmembrane region" description="Helical" evidence="1">
    <location>
        <begin position="119"/>
        <end position="137"/>
    </location>
</feature>
<dbReference type="RefSeq" id="WP_090678733.1">
    <property type="nucleotide sequence ID" value="NZ_FORU01000006.1"/>
</dbReference>
<dbReference type="EMBL" id="FORU01000006">
    <property type="protein sequence ID" value="SFJ36579.1"/>
    <property type="molecule type" value="Genomic_DNA"/>
</dbReference>
<dbReference type="OrthoDB" id="9150437at2"/>
<dbReference type="PANTHER" id="PTHR22911">
    <property type="entry name" value="ACYL-MALONYL CONDENSING ENZYME-RELATED"/>
    <property type="match status" value="1"/>
</dbReference>
<keyword evidence="1" id="KW-0812">Transmembrane</keyword>
<dbReference type="GO" id="GO:0016020">
    <property type="term" value="C:membrane"/>
    <property type="evidence" value="ECO:0007669"/>
    <property type="project" value="InterPro"/>
</dbReference>
<protein>
    <submittedName>
        <fullName evidence="3">EamA domain-containing membrane protein RarD</fullName>
    </submittedName>
</protein>
<gene>
    <name evidence="3" type="ORF">SAMN04487893_10696</name>
</gene>
<sequence length="297" mass="33409">MQNDSLRSYFKLHFIVLIWGFTAIIGNLITLDALPLVWFRIGIAVITLFLFFCITKKSFVVPKKALIKFLLAGIVIAVHWLTFFWAIKVSNVSVTLACISTGAFFASILEPIFYKRKVILYEVFFGFLVIIALGVIFSVESQYIEGIMLALFSAFLSALFSIINGKFIVKNDASVITFYELTGGLLILSLFLLFSGGFNIAFFQVSAMDWFWLLILGVFCTAYAFLSSVKVMKYLTPYTVMLTINLEPVYGIILAVLIFKDSEKMTPEFYLGALLILSTVVLNGVVKNRKKRKLSEG</sequence>
<dbReference type="InterPro" id="IPR000620">
    <property type="entry name" value="EamA_dom"/>
</dbReference>
<evidence type="ECO:0000259" key="2">
    <source>
        <dbReference type="Pfam" id="PF00892"/>
    </source>
</evidence>
<keyword evidence="4" id="KW-1185">Reference proteome</keyword>
<evidence type="ECO:0000313" key="3">
    <source>
        <dbReference type="EMBL" id="SFJ36579.1"/>
    </source>
</evidence>
<name>A0A1I3QST0_9FLAO</name>
<organism evidence="3 4">
    <name type="scientific">Myroides guanonis</name>
    <dbReference type="NCBI Taxonomy" id="1150112"/>
    <lineage>
        <taxon>Bacteria</taxon>
        <taxon>Pseudomonadati</taxon>
        <taxon>Bacteroidota</taxon>
        <taxon>Flavobacteriia</taxon>
        <taxon>Flavobacteriales</taxon>
        <taxon>Flavobacteriaceae</taxon>
        <taxon>Myroides</taxon>
    </lineage>
</organism>
<dbReference type="SUPFAM" id="SSF103481">
    <property type="entry name" value="Multidrug resistance efflux transporter EmrE"/>
    <property type="match status" value="2"/>
</dbReference>
<feature type="transmembrane region" description="Helical" evidence="1">
    <location>
        <begin position="66"/>
        <end position="87"/>
    </location>
</feature>
<proteinExistence type="predicted"/>